<feature type="domain" description="J" evidence="5">
    <location>
        <begin position="2"/>
        <end position="80"/>
    </location>
</feature>
<dbReference type="InterPro" id="IPR019734">
    <property type="entry name" value="TPR_rpt"/>
</dbReference>
<dbReference type="HOGENOM" id="CLU_335158_0_0_9"/>
<dbReference type="PROSITE" id="PS50076">
    <property type="entry name" value="DNAJ_2"/>
    <property type="match status" value="1"/>
</dbReference>
<dbReference type="PANTHER" id="PTHR44943">
    <property type="entry name" value="CELLULOSE SYNTHASE OPERON PROTEIN C"/>
    <property type="match status" value="1"/>
</dbReference>
<gene>
    <name evidence="6" type="ordered locus">Clocl_1819</name>
</gene>
<dbReference type="Pfam" id="PF13432">
    <property type="entry name" value="TPR_16"/>
    <property type="match status" value="1"/>
</dbReference>
<dbReference type="GO" id="GO:0006260">
    <property type="term" value="P:DNA replication"/>
    <property type="evidence" value="ECO:0007669"/>
    <property type="project" value="UniProtKB-KW"/>
</dbReference>
<dbReference type="PROSITE" id="PS50293">
    <property type="entry name" value="TPR_REGION"/>
    <property type="match status" value="2"/>
</dbReference>
<sequence>MDCFQVLGINPTKDVKEIKRAYSKMLRIHSPESDPEGFQRVREAYEEAIAKASQEDVAAEPQTPVDQFMEKFKECYDNFEKRIDENCWRQLLDSDICYNIETGKEISDRILAFIMENYNFPYEIWTLFNSYFSWTSKKESLYQTFPKNFIDFVIYKVTNKTYFRYEYVKNCQKGKEEYFLTEYSKANSALEEYDLYNAKKALENAKEVCESHPDLQILISRYLMINGQLEEAKAILDKLLESYEDDLFAYYYRGNLFFRLGKFIEAYNDYKQALNIKPDFIDILFSIGKCCMSLGKYEEATEYFEKLTDIIQYNRDARILLNSAYGFYLEELNKLVEEKPEDIELKFKLAKALYACHKTEESFNVLNEIEQKVQFNSEMYILLCKVLYNLGKKELSYATVDKAYKLYPNDYNITFYKACMLDEFNKYEEAVAYYDKTVELNPQDAVAYSNRAFALNKLKRYSEALESANQAIKIDPYMAHGYKNKAEALLGLELYQECLEACEEALSIFLYLIDIYVIKMKLYIKVGQLEEALNVFNRAAEYGLRDSRLYYQKANALRLMQKYDDAISYCDQAIELDETNKDEVSKEVYFCKGLCLYNKDKFSEAVECFDNAIKKDERYSVAYYYKILSLLNNSRNDEALKTLDNAINMKLENLDRFYELKGDFYAFQYRYNEAISEYKKAIEENPYCAAYYYSLGYNLGNISEFEKALKYLDKAIEIDPSIPSYYISRSHAYYSLGKYKECIEDCDRALQIESEYLPALRNKAWACYKLDRIEEAEKLCQTALKQDGSNINLLYLKLYILRYKGLNQEALIVCDRIQELDSDDKEIFTIREELLNSVKSKKGFFSSIFGK</sequence>
<dbReference type="KEGG" id="ccl:Clocl_1819"/>
<evidence type="ECO:0000256" key="4">
    <source>
        <dbReference type="PROSITE-ProRule" id="PRU00339"/>
    </source>
</evidence>
<dbReference type="eggNOG" id="COG0457">
    <property type="taxonomic scope" value="Bacteria"/>
</dbReference>
<feature type="repeat" description="TPR" evidence="4">
    <location>
        <begin position="547"/>
        <end position="580"/>
    </location>
</feature>
<reference evidence="7" key="1">
    <citation type="submission" date="2011-12" db="EMBL/GenBank/DDBJ databases">
        <title>Complete sequence of Clostridium clariflavum DSM 19732.</title>
        <authorList>
            <consortium name="US DOE Joint Genome Institute"/>
            <person name="Lucas S."/>
            <person name="Han J."/>
            <person name="Lapidus A."/>
            <person name="Cheng J.-F."/>
            <person name="Goodwin L."/>
            <person name="Pitluck S."/>
            <person name="Peters L."/>
            <person name="Teshima H."/>
            <person name="Detter J.C."/>
            <person name="Han C."/>
            <person name="Tapia R."/>
            <person name="Land M."/>
            <person name="Hauser L."/>
            <person name="Kyrpides N."/>
            <person name="Ivanova N."/>
            <person name="Pagani I."/>
            <person name="Kitzmiller T."/>
            <person name="Lynd L."/>
            <person name="Izquierdo J."/>
            <person name="Woyke T."/>
        </authorList>
    </citation>
    <scope>NUCLEOTIDE SEQUENCE [LARGE SCALE GENOMIC DNA]</scope>
    <source>
        <strain evidence="7">DSM 19732 / NBRC 101661 / EBR45</strain>
    </source>
</reference>
<dbReference type="Gene3D" id="1.25.40.10">
    <property type="entry name" value="Tetratricopeptide repeat domain"/>
    <property type="match status" value="6"/>
</dbReference>
<dbReference type="Gene3D" id="1.10.287.110">
    <property type="entry name" value="DnaJ domain"/>
    <property type="match status" value="1"/>
</dbReference>
<feature type="repeat" description="TPR" evidence="4">
    <location>
        <begin position="655"/>
        <end position="688"/>
    </location>
</feature>
<dbReference type="RefSeq" id="WP_014255013.1">
    <property type="nucleotide sequence ID" value="NC_016627.1"/>
</dbReference>
<dbReference type="InterPro" id="IPR051685">
    <property type="entry name" value="Ycf3/AcsC/BcsC/TPR_MFPF"/>
</dbReference>
<organism evidence="6 7">
    <name type="scientific">Acetivibrio clariflavus (strain DSM 19732 / NBRC 101661 / EBR45)</name>
    <name type="common">Clostridium clariflavum</name>
    <dbReference type="NCBI Taxonomy" id="720554"/>
    <lineage>
        <taxon>Bacteria</taxon>
        <taxon>Bacillati</taxon>
        <taxon>Bacillota</taxon>
        <taxon>Clostridia</taxon>
        <taxon>Eubacteriales</taxon>
        <taxon>Oscillospiraceae</taxon>
        <taxon>Acetivibrio</taxon>
    </lineage>
</organism>
<accession>G8LU40</accession>
<dbReference type="OrthoDB" id="9816462at2"/>
<keyword evidence="3 4" id="KW-0802">TPR repeat</keyword>
<feature type="repeat" description="TPR" evidence="4">
    <location>
        <begin position="689"/>
        <end position="722"/>
    </location>
</feature>
<dbReference type="SUPFAM" id="SSF46565">
    <property type="entry name" value="Chaperone J-domain"/>
    <property type="match status" value="1"/>
</dbReference>
<feature type="repeat" description="TPR" evidence="4">
    <location>
        <begin position="586"/>
        <end position="619"/>
    </location>
</feature>
<keyword evidence="2" id="KW-0677">Repeat</keyword>
<feature type="repeat" description="TPR" evidence="4">
    <location>
        <begin position="281"/>
        <end position="314"/>
    </location>
</feature>
<dbReference type="CDD" id="cd06257">
    <property type="entry name" value="DnaJ"/>
    <property type="match status" value="1"/>
</dbReference>
<dbReference type="Pfam" id="PF12895">
    <property type="entry name" value="ANAPC3"/>
    <property type="match status" value="1"/>
</dbReference>
<proteinExistence type="predicted"/>
<name>G8LU40_ACECE</name>
<dbReference type="SUPFAM" id="SSF48452">
    <property type="entry name" value="TPR-like"/>
    <property type="match status" value="3"/>
</dbReference>
<dbReference type="InterPro" id="IPR001623">
    <property type="entry name" value="DnaJ_domain"/>
</dbReference>
<evidence type="ECO:0000256" key="2">
    <source>
        <dbReference type="ARBA" id="ARBA00022737"/>
    </source>
</evidence>
<feature type="repeat" description="TPR" evidence="4">
    <location>
        <begin position="411"/>
        <end position="444"/>
    </location>
</feature>
<dbReference type="AlphaFoldDB" id="G8LU40"/>
<dbReference type="Pfam" id="PF13181">
    <property type="entry name" value="TPR_8"/>
    <property type="match status" value="3"/>
</dbReference>
<protein>
    <submittedName>
        <fullName evidence="6">Tetratricopeptide repeat protein,DnaJ-like protein</fullName>
    </submittedName>
</protein>
<dbReference type="STRING" id="720554.Clocl_1819"/>
<dbReference type="Proteomes" id="UP000005435">
    <property type="component" value="Chromosome"/>
</dbReference>
<evidence type="ECO:0000256" key="1">
    <source>
        <dbReference type="ARBA" id="ARBA00022705"/>
    </source>
</evidence>
<evidence type="ECO:0000313" key="6">
    <source>
        <dbReference type="EMBL" id="AEV68428.1"/>
    </source>
</evidence>
<keyword evidence="7" id="KW-1185">Reference proteome</keyword>
<keyword evidence="1" id="KW-0235">DNA replication</keyword>
<dbReference type="PROSITE" id="PS50005">
    <property type="entry name" value="TPR"/>
    <property type="match status" value="9"/>
</dbReference>
<dbReference type="SMART" id="SM00271">
    <property type="entry name" value="DnaJ"/>
    <property type="match status" value="1"/>
</dbReference>
<feature type="repeat" description="TPR" evidence="4">
    <location>
        <begin position="247"/>
        <end position="280"/>
    </location>
</feature>
<reference evidence="6 7" key="2">
    <citation type="journal article" date="2012" name="Stand. Genomic Sci.">
        <title>Complete Genome Sequence of Clostridium clariflavum DSM 19732.</title>
        <authorList>
            <person name="Izquierdo J.A."/>
            <person name="Goodwin L."/>
            <person name="Davenport K.W."/>
            <person name="Teshima H."/>
            <person name="Bruce D."/>
            <person name="Detter C."/>
            <person name="Tapia R."/>
            <person name="Han S."/>
            <person name="Land M."/>
            <person name="Hauser L."/>
            <person name="Jeffries C.D."/>
            <person name="Han J."/>
            <person name="Pitluck S."/>
            <person name="Nolan M."/>
            <person name="Chen A."/>
            <person name="Huntemann M."/>
            <person name="Mavromatis K."/>
            <person name="Mikhailova N."/>
            <person name="Liolios K."/>
            <person name="Woyke T."/>
            <person name="Lynd L.R."/>
        </authorList>
    </citation>
    <scope>NUCLEOTIDE SEQUENCE [LARGE SCALE GENOMIC DNA]</scope>
    <source>
        <strain evidence="7">DSM 19732 / NBRC 101661 / EBR45</strain>
    </source>
</reference>
<evidence type="ECO:0000259" key="5">
    <source>
        <dbReference type="PROSITE" id="PS50076"/>
    </source>
</evidence>
<dbReference type="SMART" id="SM00028">
    <property type="entry name" value="TPR"/>
    <property type="match status" value="17"/>
</dbReference>
<dbReference type="EMBL" id="CP003065">
    <property type="protein sequence ID" value="AEV68428.1"/>
    <property type="molecule type" value="Genomic_DNA"/>
</dbReference>
<feature type="repeat" description="TPR" evidence="4">
    <location>
        <begin position="445"/>
        <end position="478"/>
    </location>
</feature>
<dbReference type="InterPro" id="IPR036869">
    <property type="entry name" value="J_dom_sf"/>
</dbReference>
<dbReference type="eggNOG" id="COG2214">
    <property type="taxonomic scope" value="Bacteria"/>
</dbReference>
<dbReference type="Pfam" id="PF00515">
    <property type="entry name" value="TPR_1"/>
    <property type="match status" value="2"/>
</dbReference>
<dbReference type="InterPro" id="IPR011990">
    <property type="entry name" value="TPR-like_helical_dom_sf"/>
</dbReference>
<dbReference type="Pfam" id="PF14559">
    <property type="entry name" value="TPR_19"/>
    <property type="match status" value="1"/>
</dbReference>
<evidence type="ECO:0000256" key="3">
    <source>
        <dbReference type="ARBA" id="ARBA00022803"/>
    </source>
</evidence>
<evidence type="ECO:0000313" key="7">
    <source>
        <dbReference type="Proteomes" id="UP000005435"/>
    </source>
</evidence>
<feature type="repeat" description="TPR" evidence="4">
    <location>
        <begin position="723"/>
        <end position="756"/>
    </location>
</feature>
<dbReference type="PANTHER" id="PTHR44943:SF4">
    <property type="entry name" value="TPR REPEAT-CONTAINING PROTEIN MJ0798"/>
    <property type="match status" value="1"/>
</dbReference>